<evidence type="ECO:0000256" key="1">
    <source>
        <dbReference type="SAM" id="SignalP"/>
    </source>
</evidence>
<comment type="caution">
    <text evidence="2">The sequence shown here is derived from an EMBL/GenBank/DDBJ whole genome shotgun (WGS) entry which is preliminary data.</text>
</comment>
<protein>
    <submittedName>
        <fullName evidence="2">Uncharacterized protein</fullName>
    </submittedName>
</protein>
<gene>
    <name evidence="2" type="ORF">EYF80_042930</name>
</gene>
<reference evidence="2 3" key="1">
    <citation type="submission" date="2019-03" db="EMBL/GenBank/DDBJ databases">
        <title>First draft genome of Liparis tanakae, snailfish: a comprehensive survey of snailfish specific genes.</title>
        <authorList>
            <person name="Kim W."/>
            <person name="Song I."/>
            <person name="Jeong J.-H."/>
            <person name="Kim D."/>
            <person name="Kim S."/>
            <person name="Ryu S."/>
            <person name="Song J.Y."/>
            <person name="Lee S.K."/>
        </authorList>
    </citation>
    <scope>NUCLEOTIDE SEQUENCE [LARGE SCALE GENOMIC DNA]</scope>
    <source>
        <tissue evidence="2">Muscle</tissue>
    </source>
</reference>
<evidence type="ECO:0000313" key="3">
    <source>
        <dbReference type="Proteomes" id="UP000314294"/>
    </source>
</evidence>
<feature type="signal peptide" evidence="1">
    <location>
        <begin position="1"/>
        <end position="19"/>
    </location>
</feature>
<feature type="chain" id="PRO_5021444650" evidence="1">
    <location>
        <begin position="20"/>
        <end position="85"/>
    </location>
</feature>
<evidence type="ECO:0000313" key="2">
    <source>
        <dbReference type="EMBL" id="TNN46874.1"/>
    </source>
</evidence>
<keyword evidence="3" id="KW-1185">Reference proteome</keyword>
<organism evidence="2 3">
    <name type="scientific">Liparis tanakae</name>
    <name type="common">Tanaka's snailfish</name>
    <dbReference type="NCBI Taxonomy" id="230148"/>
    <lineage>
        <taxon>Eukaryota</taxon>
        <taxon>Metazoa</taxon>
        <taxon>Chordata</taxon>
        <taxon>Craniata</taxon>
        <taxon>Vertebrata</taxon>
        <taxon>Euteleostomi</taxon>
        <taxon>Actinopterygii</taxon>
        <taxon>Neopterygii</taxon>
        <taxon>Teleostei</taxon>
        <taxon>Neoteleostei</taxon>
        <taxon>Acanthomorphata</taxon>
        <taxon>Eupercaria</taxon>
        <taxon>Perciformes</taxon>
        <taxon>Cottioidei</taxon>
        <taxon>Cottales</taxon>
        <taxon>Liparidae</taxon>
        <taxon>Liparis</taxon>
    </lineage>
</organism>
<accession>A0A4Z2G200</accession>
<dbReference type="EMBL" id="SRLO01000770">
    <property type="protein sequence ID" value="TNN46874.1"/>
    <property type="molecule type" value="Genomic_DNA"/>
</dbReference>
<sequence>MSSVVVLYLFCIASGSVKGIWYMPDIVMAHTSMERLPPAVQNAVLQAKENILGFEFCPENRPQKSLRPIGCQYSEKTGVATARNS</sequence>
<name>A0A4Z2G200_9TELE</name>
<dbReference type="AlphaFoldDB" id="A0A4Z2G200"/>
<keyword evidence="1" id="KW-0732">Signal</keyword>
<dbReference type="Proteomes" id="UP000314294">
    <property type="component" value="Unassembled WGS sequence"/>
</dbReference>
<proteinExistence type="predicted"/>